<comment type="caution">
    <text evidence="10">The sequence shown here is derived from an EMBL/GenBank/DDBJ whole genome shotgun (WGS) entry which is preliminary data.</text>
</comment>
<keyword evidence="3 8" id="KW-0812">Transmembrane</keyword>
<dbReference type="Pfam" id="PF18916">
    <property type="entry name" value="Lycopene_cyc"/>
    <property type="match status" value="1"/>
</dbReference>
<evidence type="ECO:0000313" key="11">
    <source>
        <dbReference type="Proteomes" id="UP000239209"/>
    </source>
</evidence>
<comment type="pathway">
    <text evidence="2">Carotenoid biosynthesis.</text>
</comment>
<gene>
    <name evidence="10" type="ORF">CLV70_105298</name>
</gene>
<feature type="domain" description="Lycopene cyclase" evidence="9">
    <location>
        <begin position="5"/>
        <end position="95"/>
    </location>
</feature>
<dbReference type="GO" id="GO:0016117">
    <property type="term" value="P:carotenoid biosynthetic process"/>
    <property type="evidence" value="ECO:0007669"/>
    <property type="project" value="UniProtKB-KW"/>
</dbReference>
<name>A0A2T0S9N8_9ACTN</name>
<keyword evidence="5 8" id="KW-1133">Transmembrane helix</keyword>
<evidence type="ECO:0000256" key="8">
    <source>
        <dbReference type="SAM" id="Phobius"/>
    </source>
</evidence>
<evidence type="ECO:0000256" key="2">
    <source>
        <dbReference type="ARBA" id="ARBA00004829"/>
    </source>
</evidence>
<dbReference type="NCBIfam" id="TIGR03462">
    <property type="entry name" value="CarR_dom_SF"/>
    <property type="match status" value="1"/>
</dbReference>
<sequence length="116" mass="12536">MRHLAYLAVLAGCLICALWLEPVLKVNVLRRWRRLLLTLLPVVVVFGLWDLAAIAAGHWTFDPAQTTGVLLPGGLPLDEVLFFVVVPICAVLGFEAVRAVLGKPAGDELGRPAEDA</sequence>
<feature type="transmembrane region" description="Helical" evidence="8">
    <location>
        <begin position="6"/>
        <end position="24"/>
    </location>
</feature>
<reference evidence="10 11" key="1">
    <citation type="submission" date="2018-03" db="EMBL/GenBank/DDBJ databases">
        <title>Genomic Encyclopedia of Archaeal and Bacterial Type Strains, Phase II (KMG-II): from individual species to whole genera.</title>
        <authorList>
            <person name="Goeker M."/>
        </authorList>
    </citation>
    <scope>NUCLEOTIDE SEQUENCE [LARGE SCALE GENOMIC DNA]</scope>
    <source>
        <strain evidence="10 11">DSM 45348</strain>
    </source>
</reference>
<evidence type="ECO:0000259" key="9">
    <source>
        <dbReference type="Pfam" id="PF18916"/>
    </source>
</evidence>
<keyword evidence="7" id="KW-0413">Isomerase</keyword>
<keyword evidence="4" id="KW-0125">Carotenoid biosynthesis</keyword>
<keyword evidence="6 8" id="KW-0472">Membrane</keyword>
<evidence type="ECO:0000256" key="3">
    <source>
        <dbReference type="ARBA" id="ARBA00022692"/>
    </source>
</evidence>
<dbReference type="GO" id="GO:0016872">
    <property type="term" value="F:intramolecular lyase activity"/>
    <property type="evidence" value="ECO:0007669"/>
    <property type="project" value="InterPro"/>
</dbReference>
<evidence type="ECO:0000256" key="1">
    <source>
        <dbReference type="ARBA" id="ARBA00004141"/>
    </source>
</evidence>
<proteinExistence type="predicted"/>
<dbReference type="AlphaFoldDB" id="A0A2T0S9N8"/>
<keyword evidence="11" id="KW-1185">Reference proteome</keyword>
<evidence type="ECO:0000256" key="7">
    <source>
        <dbReference type="ARBA" id="ARBA00023235"/>
    </source>
</evidence>
<dbReference type="RefSeq" id="WP_106126784.1">
    <property type="nucleotide sequence ID" value="NZ_PVZG01000005.1"/>
</dbReference>
<feature type="transmembrane region" description="Helical" evidence="8">
    <location>
        <begin position="80"/>
        <end position="101"/>
    </location>
</feature>
<accession>A0A2T0S9N8</accession>
<dbReference type="EMBL" id="PVZG01000005">
    <property type="protein sequence ID" value="PRY30128.1"/>
    <property type="molecule type" value="Genomic_DNA"/>
</dbReference>
<dbReference type="Proteomes" id="UP000239209">
    <property type="component" value="Unassembled WGS sequence"/>
</dbReference>
<dbReference type="GO" id="GO:0016020">
    <property type="term" value="C:membrane"/>
    <property type="evidence" value="ECO:0007669"/>
    <property type="project" value="UniProtKB-SubCell"/>
</dbReference>
<evidence type="ECO:0000256" key="4">
    <source>
        <dbReference type="ARBA" id="ARBA00022746"/>
    </source>
</evidence>
<evidence type="ECO:0000256" key="5">
    <source>
        <dbReference type="ARBA" id="ARBA00022989"/>
    </source>
</evidence>
<comment type="subcellular location">
    <subcellularLocation>
        <location evidence="1">Membrane</location>
        <topology evidence="1">Multi-pass membrane protein</topology>
    </subcellularLocation>
</comment>
<feature type="transmembrane region" description="Helical" evidence="8">
    <location>
        <begin position="36"/>
        <end position="60"/>
    </location>
</feature>
<dbReference type="GO" id="GO:0045436">
    <property type="term" value="F:lycopene beta cyclase activity"/>
    <property type="evidence" value="ECO:0007669"/>
    <property type="project" value="UniProtKB-ARBA"/>
</dbReference>
<dbReference type="OrthoDB" id="5195186at2"/>
<evidence type="ECO:0000313" key="10">
    <source>
        <dbReference type="EMBL" id="PRY30128.1"/>
    </source>
</evidence>
<protein>
    <submittedName>
        <fullName evidence="10">Lycopene cyclase domain-containing protein</fullName>
    </submittedName>
</protein>
<dbReference type="InterPro" id="IPR017825">
    <property type="entry name" value="Lycopene_cyclase_dom"/>
</dbReference>
<evidence type="ECO:0000256" key="6">
    <source>
        <dbReference type="ARBA" id="ARBA00023136"/>
    </source>
</evidence>
<organism evidence="10 11">
    <name type="scientific">Pseudosporangium ferrugineum</name>
    <dbReference type="NCBI Taxonomy" id="439699"/>
    <lineage>
        <taxon>Bacteria</taxon>
        <taxon>Bacillati</taxon>
        <taxon>Actinomycetota</taxon>
        <taxon>Actinomycetes</taxon>
        <taxon>Micromonosporales</taxon>
        <taxon>Micromonosporaceae</taxon>
        <taxon>Pseudosporangium</taxon>
    </lineage>
</organism>